<evidence type="ECO:0000259" key="6">
    <source>
        <dbReference type="PROSITE" id="PS50113"/>
    </source>
</evidence>
<gene>
    <name evidence="7" type="ORF">EV659_102393</name>
</gene>
<dbReference type="GO" id="GO:0006935">
    <property type="term" value="P:chemotaxis"/>
    <property type="evidence" value="ECO:0007669"/>
    <property type="project" value="InterPro"/>
</dbReference>
<dbReference type="Proteomes" id="UP000295399">
    <property type="component" value="Unassembled WGS sequence"/>
</dbReference>
<protein>
    <submittedName>
        <fullName evidence="7">Methyl-accepting chemotaxis sensory transducer with Pas/Pac sensor</fullName>
    </submittedName>
</protein>
<dbReference type="PRINTS" id="PR00260">
    <property type="entry name" value="CHEMTRNSDUCR"/>
</dbReference>
<evidence type="ECO:0000256" key="2">
    <source>
        <dbReference type="ARBA" id="ARBA00029447"/>
    </source>
</evidence>
<dbReference type="InterPro" id="IPR004089">
    <property type="entry name" value="MCPsignal_dom"/>
</dbReference>
<dbReference type="InterPro" id="IPR000014">
    <property type="entry name" value="PAS"/>
</dbReference>
<dbReference type="PANTHER" id="PTHR32089:SF112">
    <property type="entry name" value="LYSOZYME-LIKE PROTEIN-RELATED"/>
    <property type="match status" value="1"/>
</dbReference>
<evidence type="ECO:0000256" key="4">
    <source>
        <dbReference type="SAM" id="MobiDB-lite"/>
    </source>
</evidence>
<evidence type="ECO:0000313" key="7">
    <source>
        <dbReference type="EMBL" id="TCP37982.1"/>
    </source>
</evidence>
<dbReference type="Pfam" id="PF00015">
    <property type="entry name" value="MCPsignal"/>
    <property type="match status" value="1"/>
</dbReference>
<organism evidence="7 8">
    <name type="scientific">Rhodothalassium salexigens DSM 2132</name>
    <dbReference type="NCBI Taxonomy" id="1188247"/>
    <lineage>
        <taxon>Bacteria</taxon>
        <taxon>Pseudomonadati</taxon>
        <taxon>Pseudomonadota</taxon>
        <taxon>Alphaproteobacteria</taxon>
        <taxon>Rhodothalassiales</taxon>
        <taxon>Rhodothalassiaceae</taxon>
        <taxon>Rhodothalassium</taxon>
    </lineage>
</organism>
<dbReference type="InterPro" id="IPR004090">
    <property type="entry name" value="Chemotax_Me-accpt_rcpt"/>
</dbReference>
<feature type="domain" description="Methyl-accepting transducer" evidence="5">
    <location>
        <begin position="228"/>
        <end position="450"/>
    </location>
</feature>
<dbReference type="RefSeq" id="WP_165878721.1">
    <property type="nucleotide sequence ID" value="NZ_JACIGF010000002.1"/>
</dbReference>
<proteinExistence type="inferred from homology"/>
<feature type="region of interest" description="Disordered" evidence="4">
    <location>
        <begin position="1"/>
        <end position="22"/>
    </location>
</feature>
<dbReference type="CDD" id="cd00130">
    <property type="entry name" value="PAS"/>
    <property type="match status" value="1"/>
</dbReference>
<dbReference type="Gene3D" id="3.30.450.20">
    <property type="entry name" value="PAS domain"/>
    <property type="match status" value="1"/>
</dbReference>
<dbReference type="AlphaFoldDB" id="A0A4R2PQB4"/>
<dbReference type="Gene3D" id="1.10.287.950">
    <property type="entry name" value="Methyl-accepting chemotaxis protein"/>
    <property type="match status" value="1"/>
</dbReference>
<keyword evidence="1 3" id="KW-0807">Transducer</keyword>
<dbReference type="PROSITE" id="PS50113">
    <property type="entry name" value="PAC"/>
    <property type="match status" value="1"/>
</dbReference>
<sequence length="487" mass="51968">MLTSIKERSRARSEDARHGPNQGALRQTLQVILAGGTPDVSMLDAEDRALVAPLLDRLQSLTDIKVDAEGMAERLDLYENHSGVGLWDAVLYNGDAFDERSSWAWSNEIRRQLGYTSERDFPNTVEAWSEKLHPDDAQAAEDAFVAHLADRTGKTPYDVTYRLKVRSGEYRWFRDAGNAKRDANGVATRASGSLNDIHEIKTAQDRLAEYADICETRLKAMADTIAHESRGLSDTATNLVHTADTTRDSCVSASDELSKSSSNLETVASAAEEMSGSIQEVAHQAGDTQARTNEADTASQDARQRVSELAAAAEDVAKTLEVIKQIADQTNLLALNATIEAARAGEAGKGFAVVASEVKSLAQQSAKAADEIAGKLTVMRDATESSVGRMEGVTKLIGQVSELVTSVSAAVQEQSAASQEIARNISEAAASTDSVTGNVAAIQHDAQGLTDAGRQVGEASGTLQDQASALASEVDTLIANIRHQGSR</sequence>
<dbReference type="InterPro" id="IPR013655">
    <property type="entry name" value="PAS_fold_3"/>
</dbReference>
<dbReference type="PANTHER" id="PTHR32089">
    <property type="entry name" value="METHYL-ACCEPTING CHEMOTAXIS PROTEIN MCPB"/>
    <property type="match status" value="1"/>
</dbReference>
<dbReference type="InParanoid" id="A0A4R2PQB4"/>
<name>A0A4R2PQB4_RHOSA</name>
<dbReference type="GO" id="GO:0016020">
    <property type="term" value="C:membrane"/>
    <property type="evidence" value="ECO:0007669"/>
    <property type="project" value="InterPro"/>
</dbReference>
<feature type="compositionally biased region" description="Basic and acidic residues" evidence="4">
    <location>
        <begin position="1"/>
        <end position="18"/>
    </location>
</feature>
<dbReference type="PROSITE" id="PS50111">
    <property type="entry name" value="CHEMOTAXIS_TRANSDUC_2"/>
    <property type="match status" value="1"/>
</dbReference>
<accession>A0A4R2PQB4</accession>
<evidence type="ECO:0000313" key="8">
    <source>
        <dbReference type="Proteomes" id="UP000295399"/>
    </source>
</evidence>
<evidence type="ECO:0000256" key="3">
    <source>
        <dbReference type="PROSITE-ProRule" id="PRU00284"/>
    </source>
</evidence>
<comment type="similarity">
    <text evidence="2">Belongs to the methyl-accepting chemotaxis (MCP) protein family.</text>
</comment>
<dbReference type="GO" id="GO:0007165">
    <property type="term" value="P:signal transduction"/>
    <property type="evidence" value="ECO:0007669"/>
    <property type="project" value="UniProtKB-KW"/>
</dbReference>
<evidence type="ECO:0000259" key="5">
    <source>
        <dbReference type="PROSITE" id="PS50111"/>
    </source>
</evidence>
<reference evidence="7 8" key="1">
    <citation type="submission" date="2019-03" db="EMBL/GenBank/DDBJ databases">
        <title>Genomic Encyclopedia of Type Strains, Phase IV (KMG-IV): sequencing the most valuable type-strain genomes for metagenomic binning, comparative biology and taxonomic classification.</title>
        <authorList>
            <person name="Goeker M."/>
        </authorList>
    </citation>
    <scope>NUCLEOTIDE SEQUENCE [LARGE SCALE GENOMIC DNA]</scope>
    <source>
        <strain evidence="7 8">DSM 2132</strain>
    </source>
</reference>
<dbReference type="GO" id="GO:0004888">
    <property type="term" value="F:transmembrane signaling receptor activity"/>
    <property type="evidence" value="ECO:0007669"/>
    <property type="project" value="InterPro"/>
</dbReference>
<dbReference type="SUPFAM" id="SSF55785">
    <property type="entry name" value="PYP-like sensor domain (PAS domain)"/>
    <property type="match status" value="1"/>
</dbReference>
<dbReference type="Pfam" id="PF08447">
    <property type="entry name" value="PAS_3"/>
    <property type="match status" value="1"/>
</dbReference>
<dbReference type="SUPFAM" id="SSF58104">
    <property type="entry name" value="Methyl-accepting chemotaxis protein (MCP) signaling domain"/>
    <property type="match status" value="1"/>
</dbReference>
<dbReference type="EMBL" id="SLXO01000002">
    <property type="protein sequence ID" value="TCP37982.1"/>
    <property type="molecule type" value="Genomic_DNA"/>
</dbReference>
<dbReference type="InterPro" id="IPR000700">
    <property type="entry name" value="PAS-assoc_C"/>
</dbReference>
<evidence type="ECO:0000256" key="1">
    <source>
        <dbReference type="ARBA" id="ARBA00023224"/>
    </source>
</evidence>
<dbReference type="InterPro" id="IPR035965">
    <property type="entry name" value="PAS-like_dom_sf"/>
</dbReference>
<comment type="caution">
    <text evidence="7">The sequence shown here is derived from an EMBL/GenBank/DDBJ whole genome shotgun (WGS) entry which is preliminary data.</text>
</comment>
<keyword evidence="8" id="KW-1185">Reference proteome</keyword>
<feature type="domain" description="PAC" evidence="6">
    <location>
        <begin position="157"/>
        <end position="209"/>
    </location>
</feature>
<dbReference type="SMART" id="SM00283">
    <property type="entry name" value="MA"/>
    <property type="match status" value="1"/>
</dbReference>